<comment type="caution">
    <text evidence="1">The sequence shown here is derived from an EMBL/GenBank/DDBJ whole genome shotgun (WGS) entry which is preliminary data.</text>
</comment>
<dbReference type="Proteomes" id="UP000606008">
    <property type="component" value="Unassembled WGS sequence"/>
</dbReference>
<dbReference type="RefSeq" id="WP_166694233.1">
    <property type="nucleotide sequence ID" value="NZ_WAEL01000014.1"/>
</dbReference>
<organism evidence="1 2">
    <name type="scientific">Fibrivirga algicola</name>
    <dbReference type="NCBI Taxonomy" id="2950420"/>
    <lineage>
        <taxon>Bacteria</taxon>
        <taxon>Pseudomonadati</taxon>
        <taxon>Bacteroidota</taxon>
        <taxon>Cytophagia</taxon>
        <taxon>Cytophagales</taxon>
        <taxon>Spirosomataceae</taxon>
        <taxon>Fibrivirga</taxon>
    </lineage>
</organism>
<gene>
    <name evidence="1" type="ORF">F7231_26370</name>
</gene>
<sequence>MISRFVSTHTYSLLGGLLLFVLCCSCNKASKESTTSAPASVTALTDTSSAVLPAETHFYSLTLASTYFQDPQVKRSNLMFSYLFSNEGLTLEGWKLDKQNGSFGSATPVRELMPTPVQSTSLTIESNTRLGNLAMKRQLVTKIHNAVSGKNAILFFTPSLVTIGSPPTVRFEVQYTITIKEVKQGGALQVIDFSELLNPAPPHQAFD</sequence>
<dbReference type="EMBL" id="WAEL01000014">
    <property type="protein sequence ID" value="NID13721.1"/>
    <property type="molecule type" value="Genomic_DNA"/>
</dbReference>
<reference evidence="2" key="1">
    <citation type="submission" date="2019-09" db="EMBL/GenBank/DDBJ databases">
        <authorList>
            <person name="Jung D.-H."/>
        </authorList>
    </citation>
    <scope>NUCLEOTIDE SEQUENCE [LARGE SCALE GENOMIC DNA]</scope>
    <source>
        <strain evidence="2">JA-25</strain>
    </source>
</reference>
<evidence type="ECO:0008006" key="3">
    <source>
        <dbReference type="Google" id="ProtNLM"/>
    </source>
</evidence>
<proteinExistence type="predicted"/>
<accession>A0ABX0QMJ7</accession>
<evidence type="ECO:0000313" key="1">
    <source>
        <dbReference type="EMBL" id="NID13721.1"/>
    </source>
</evidence>
<reference evidence="2" key="2">
    <citation type="submission" date="2023-07" db="EMBL/GenBank/DDBJ databases">
        <authorList>
            <person name="Jung D.-H."/>
        </authorList>
    </citation>
    <scope>NUCLEOTIDE SEQUENCE [LARGE SCALE GENOMIC DNA]</scope>
    <source>
        <strain evidence="2">JA-25</strain>
    </source>
</reference>
<name>A0ABX0QMJ7_9BACT</name>
<protein>
    <recommendedName>
        <fullName evidence="3">Lipoprotein</fullName>
    </recommendedName>
</protein>
<evidence type="ECO:0000313" key="2">
    <source>
        <dbReference type="Proteomes" id="UP000606008"/>
    </source>
</evidence>
<keyword evidence="2" id="KW-1185">Reference proteome</keyword>